<feature type="transmembrane region" description="Helical" evidence="9">
    <location>
        <begin position="42"/>
        <end position="62"/>
    </location>
</feature>
<dbReference type="PANTHER" id="PTHR21137:SF44">
    <property type="entry name" value="ODORANT RECEPTOR 13A-RELATED"/>
    <property type="match status" value="1"/>
</dbReference>
<dbReference type="GO" id="GO:0007165">
    <property type="term" value="P:signal transduction"/>
    <property type="evidence" value="ECO:0007669"/>
    <property type="project" value="UniProtKB-KW"/>
</dbReference>
<comment type="caution">
    <text evidence="9">Lacks conserved residue(s) required for the propagation of feature annotation.</text>
</comment>
<protein>
    <recommendedName>
        <fullName evidence="9">Odorant receptor</fullName>
    </recommendedName>
</protein>
<evidence type="ECO:0000256" key="7">
    <source>
        <dbReference type="ARBA" id="ARBA00023170"/>
    </source>
</evidence>
<evidence type="ECO:0000256" key="9">
    <source>
        <dbReference type="RuleBase" id="RU351113"/>
    </source>
</evidence>
<dbReference type="GO" id="GO:0005886">
    <property type="term" value="C:plasma membrane"/>
    <property type="evidence" value="ECO:0007669"/>
    <property type="project" value="UniProtKB-SubCell"/>
</dbReference>
<evidence type="ECO:0000256" key="5">
    <source>
        <dbReference type="ARBA" id="ARBA00022989"/>
    </source>
</evidence>
<comment type="subcellular location">
    <subcellularLocation>
        <location evidence="9">Cell membrane</location>
        <topology evidence="9">Multi-pass membrane protein</topology>
    </subcellularLocation>
    <subcellularLocation>
        <location evidence="1">Membrane</location>
        <topology evidence="1">Multi-pass membrane protein</topology>
    </subcellularLocation>
</comment>
<organism evidence="10 11">
    <name type="scientific">Parnassius mnemosyne</name>
    <name type="common">clouded apollo</name>
    <dbReference type="NCBI Taxonomy" id="213953"/>
    <lineage>
        <taxon>Eukaryota</taxon>
        <taxon>Metazoa</taxon>
        <taxon>Ecdysozoa</taxon>
        <taxon>Arthropoda</taxon>
        <taxon>Hexapoda</taxon>
        <taxon>Insecta</taxon>
        <taxon>Pterygota</taxon>
        <taxon>Neoptera</taxon>
        <taxon>Endopterygota</taxon>
        <taxon>Lepidoptera</taxon>
        <taxon>Glossata</taxon>
        <taxon>Ditrysia</taxon>
        <taxon>Papilionoidea</taxon>
        <taxon>Papilionidae</taxon>
        <taxon>Parnassiinae</taxon>
        <taxon>Parnassini</taxon>
        <taxon>Parnassius</taxon>
        <taxon>Driopa</taxon>
    </lineage>
</organism>
<feature type="transmembrane region" description="Helical" evidence="9">
    <location>
        <begin position="301"/>
        <end position="324"/>
    </location>
</feature>
<evidence type="ECO:0000313" key="10">
    <source>
        <dbReference type="EMBL" id="CAK1589774.1"/>
    </source>
</evidence>
<reference evidence="10 11" key="1">
    <citation type="submission" date="2023-11" db="EMBL/GenBank/DDBJ databases">
        <authorList>
            <person name="Hedman E."/>
            <person name="Englund M."/>
            <person name="Stromberg M."/>
            <person name="Nyberg Akerstrom W."/>
            <person name="Nylinder S."/>
            <person name="Jareborg N."/>
            <person name="Kallberg Y."/>
            <person name="Kronander E."/>
        </authorList>
    </citation>
    <scope>NUCLEOTIDE SEQUENCE [LARGE SCALE GENOMIC DNA]</scope>
</reference>
<gene>
    <name evidence="10" type="ORF">PARMNEM_LOCUS10225</name>
</gene>
<dbReference type="Pfam" id="PF02949">
    <property type="entry name" value="7tm_6"/>
    <property type="match status" value="1"/>
</dbReference>
<feature type="transmembrane region" description="Helical" evidence="9">
    <location>
        <begin position="278"/>
        <end position="295"/>
    </location>
</feature>
<feature type="transmembrane region" description="Helical" evidence="9">
    <location>
        <begin position="74"/>
        <end position="96"/>
    </location>
</feature>
<evidence type="ECO:0000256" key="1">
    <source>
        <dbReference type="ARBA" id="ARBA00004141"/>
    </source>
</evidence>
<evidence type="ECO:0000256" key="3">
    <source>
        <dbReference type="ARBA" id="ARBA00022692"/>
    </source>
</evidence>
<keyword evidence="7 9" id="KW-0675">Receptor</keyword>
<evidence type="ECO:0000256" key="8">
    <source>
        <dbReference type="ARBA" id="ARBA00023224"/>
    </source>
</evidence>
<sequence>MASETRFFDKSLKRLKFIFLCTGLNLERNKSDKWHTIKKRSVYIFNFIWLNSDIIGAVFWITDKVKNGKDMTEITYLAPCATLSLVATLKSLYLIIYEDYVGQLIKQLRELDENASDMDTVIKIKTEKEERRFLNLVINLLNILNIGMVVNFTFSPLILIAIKYIRTRELELMLPFLDVYPFDPLDIRYWPLIYMKQIWSECIVLLEICGADYLYYICCTYIRIQFRLLRHELVQLIADRQPNQNVYLRNGLIKLIKWHQSLIKAVNTLEIIYSRSTLFNFVLSSVIICLTGFNVTAINNVAFAVTFLTFLSMSLLQIFFLCLFGDMIMSSSQEVSDAVYNSLWYAADWRVGKDLLLVQIRAQKPCKLTAFGFADVNLRAFTRIISTAWSYFALLKTMYNTNQD</sequence>
<dbReference type="GO" id="GO:0005549">
    <property type="term" value="F:odorant binding"/>
    <property type="evidence" value="ECO:0007669"/>
    <property type="project" value="InterPro"/>
</dbReference>
<name>A0AAV1L5U0_9NEOP</name>
<evidence type="ECO:0000313" key="11">
    <source>
        <dbReference type="Proteomes" id="UP001314205"/>
    </source>
</evidence>
<keyword evidence="8 9" id="KW-0807">Transducer</keyword>
<keyword evidence="5 9" id="KW-1133">Transmembrane helix</keyword>
<dbReference type="EMBL" id="CAVLGL010000084">
    <property type="protein sequence ID" value="CAK1589774.1"/>
    <property type="molecule type" value="Genomic_DNA"/>
</dbReference>
<keyword evidence="3 9" id="KW-0812">Transmembrane</keyword>
<comment type="similarity">
    <text evidence="9">Belongs to the insect chemoreceptor superfamily. Heteromeric odorant receptor channel (TC 1.A.69) family.</text>
</comment>
<evidence type="ECO:0000256" key="4">
    <source>
        <dbReference type="ARBA" id="ARBA00022725"/>
    </source>
</evidence>
<keyword evidence="11" id="KW-1185">Reference proteome</keyword>
<comment type="caution">
    <text evidence="10">The sequence shown here is derived from an EMBL/GenBank/DDBJ whole genome shotgun (WGS) entry which is preliminary data.</text>
</comment>
<dbReference type="Proteomes" id="UP001314205">
    <property type="component" value="Unassembled WGS sequence"/>
</dbReference>
<keyword evidence="4 9" id="KW-0552">Olfaction</keyword>
<evidence type="ECO:0000256" key="6">
    <source>
        <dbReference type="ARBA" id="ARBA00023136"/>
    </source>
</evidence>
<dbReference type="PANTHER" id="PTHR21137">
    <property type="entry name" value="ODORANT RECEPTOR"/>
    <property type="match status" value="1"/>
</dbReference>
<keyword evidence="6 9" id="KW-0472">Membrane</keyword>
<dbReference type="InterPro" id="IPR004117">
    <property type="entry name" value="7tm6_olfct_rcpt"/>
</dbReference>
<dbReference type="AlphaFoldDB" id="A0AAV1L5U0"/>
<keyword evidence="2 9" id="KW-0716">Sensory transduction</keyword>
<dbReference type="GO" id="GO:0004984">
    <property type="term" value="F:olfactory receptor activity"/>
    <property type="evidence" value="ECO:0007669"/>
    <property type="project" value="InterPro"/>
</dbReference>
<feature type="transmembrane region" description="Helical" evidence="9">
    <location>
        <begin position="133"/>
        <end position="165"/>
    </location>
</feature>
<accession>A0AAV1L5U0</accession>
<feature type="transmembrane region" description="Helical" evidence="9">
    <location>
        <begin position="198"/>
        <end position="222"/>
    </location>
</feature>
<evidence type="ECO:0000256" key="2">
    <source>
        <dbReference type="ARBA" id="ARBA00022606"/>
    </source>
</evidence>
<proteinExistence type="inferred from homology"/>